<dbReference type="AlphaFoldDB" id="A0A8H4X6H2"/>
<reference evidence="2" key="1">
    <citation type="journal article" date="2020" name="BMC Genomics">
        <title>Correction to: Identification and distribution of gene clusters required for synthesis of sphingolipid metabolism inhibitors in diverse species of the filamentous fungus Fusarium.</title>
        <authorList>
            <person name="Kim H.S."/>
            <person name="Lohmar J.M."/>
            <person name="Busman M."/>
            <person name="Brown D.W."/>
            <person name="Naumann T.A."/>
            <person name="Divon H.H."/>
            <person name="Lysoe E."/>
            <person name="Uhlig S."/>
            <person name="Proctor R.H."/>
        </authorList>
    </citation>
    <scope>NUCLEOTIDE SEQUENCE</scope>
    <source>
        <strain evidence="2">NRRL 20472</strain>
    </source>
</reference>
<protein>
    <recommendedName>
        <fullName evidence="4">Infection structure specific protein</fullName>
    </recommendedName>
</protein>
<proteinExistence type="predicted"/>
<gene>
    <name evidence="2" type="ORF">FSARC_8250</name>
</gene>
<evidence type="ECO:0000256" key="1">
    <source>
        <dbReference type="SAM" id="MobiDB-lite"/>
    </source>
</evidence>
<reference evidence="2" key="2">
    <citation type="submission" date="2020-05" db="EMBL/GenBank/DDBJ databases">
        <authorList>
            <person name="Kim H.-S."/>
            <person name="Proctor R.H."/>
            <person name="Brown D.W."/>
        </authorList>
    </citation>
    <scope>NUCLEOTIDE SEQUENCE</scope>
    <source>
        <strain evidence="2">NRRL 20472</strain>
    </source>
</reference>
<keyword evidence="3" id="KW-1185">Reference proteome</keyword>
<accession>A0A8H4X6H2</accession>
<dbReference type="Proteomes" id="UP000622797">
    <property type="component" value="Unassembled WGS sequence"/>
</dbReference>
<feature type="region of interest" description="Disordered" evidence="1">
    <location>
        <begin position="173"/>
        <end position="202"/>
    </location>
</feature>
<evidence type="ECO:0000313" key="2">
    <source>
        <dbReference type="EMBL" id="KAF4963767.1"/>
    </source>
</evidence>
<dbReference type="EMBL" id="JABEXW010000451">
    <property type="protein sequence ID" value="KAF4963767.1"/>
    <property type="molecule type" value="Genomic_DNA"/>
</dbReference>
<sequence length="225" mass="23396">MQTKYLPILAAAAATTVSAAEVQHVDVVHIFDTLHVGKHIPSFTPNKRDVNAIFARADKDQAECQSSLLSIIKDAPTPTNRAVQSYFLTAQVTEVCTLTAPASISSDIMSYVTEIIEWVSENEKEIVKLGEECLDEDDVKQASEDASASACPTPGRILFTASNGTKTVELDTAFPTPAATGGSGSGSGSSSDDPDTKDENAAASRGASMVAAIAAVGIAGFMIAA</sequence>
<dbReference type="OrthoDB" id="4960012at2759"/>
<organism evidence="2 3">
    <name type="scientific">Fusarium sarcochroum</name>
    <dbReference type="NCBI Taxonomy" id="1208366"/>
    <lineage>
        <taxon>Eukaryota</taxon>
        <taxon>Fungi</taxon>
        <taxon>Dikarya</taxon>
        <taxon>Ascomycota</taxon>
        <taxon>Pezizomycotina</taxon>
        <taxon>Sordariomycetes</taxon>
        <taxon>Hypocreomycetidae</taxon>
        <taxon>Hypocreales</taxon>
        <taxon>Nectriaceae</taxon>
        <taxon>Fusarium</taxon>
        <taxon>Fusarium lateritium species complex</taxon>
    </lineage>
</organism>
<evidence type="ECO:0008006" key="4">
    <source>
        <dbReference type="Google" id="ProtNLM"/>
    </source>
</evidence>
<comment type="caution">
    <text evidence="2">The sequence shown here is derived from an EMBL/GenBank/DDBJ whole genome shotgun (WGS) entry which is preliminary data.</text>
</comment>
<evidence type="ECO:0000313" key="3">
    <source>
        <dbReference type="Proteomes" id="UP000622797"/>
    </source>
</evidence>
<name>A0A8H4X6H2_9HYPO</name>